<dbReference type="OrthoDB" id="2681196at2759"/>
<feature type="transmembrane region" description="Helical" evidence="1">
    <location>
        <begin position="63"/>
        <end position="84"/>
    </location>
</feature>
<dbReference type="Proteomes" id="UP000054217">
    <property type="component" value="Unassembled WGS sequence"/>
</dbReference>
<dbReference type="Pfam" id="PF20152">
    <property type="entry name" value="DUF6534"/>
    <property type="match status" value="1"/>
</dbReference>
<dbReference type="AlphaFoldDB" id="A0A0C3PU91"/>
<feature type="transmembrane region" description="Helical" evidence="1">
    <location>
        <begin position="21"/>
        <end position="43"/>
    </location>
</feature>
<evidence type="ECO:0000313" key="3">
    <source>
        <dbReference type="EMBL" id="KIO12324.1"/>
    </source>
</evidence>
<name>A0A0C3PU91_PISTI</name>
<keyword evidence="1" id="KW-1133">Transmembrane helix</keyword>
<reference evidence="3 4" key="1">
    <citation type="submission" date="2014-04" db="EMBL/GenBank/DDBJ databases">
        <authorList>
            <consortium name="DOE Joint Genome Institute"/>
            <person name="Kuo A."/>
            <person name="Kohler A."/>
            <person name="Costa M.D."/>
            <person name="Nagy L.G."/>
            <person name="Floudas D."/>
            <person name="Copeland A."/>
            <person name="Barry K.W."/>
            <person name="Cichocki N."/>
            <person name="Veneault-Fourrey C."/>
            <person name="LaButti K."/>
            <person name="Lindquist E.A."/>
            <person name="Lipzen A."/>
            <person name="Lundell T."/>
            <person name="Morin E."/>
            <person name="Murat C."/>
            <person name="Sun H."/>
            <person name="Tunlid A."/>
            <person name="Henrissat B."/>
            <person name="Grigoriev I.V."/>
            <person name="Hibbett D.S."/>
            <person name="Martin F."/>
            <person name="Nordberg H.P."/>
            <person name="Cantor M.N."/>
            <person name="Hua S.X."/>
        </authorList>
    </citation>
    <scope>NUCLEOTIDE SEQUENCE [LARGE SCALE GENOMIC DNA]</scope>
    <source>
        <strain evidence="3 4">Marx 270</strain>
    </source>
</reference>
<keyword evidence="1" id="KW-0472">Membrane</keyword>
<dbReference type="STRING" id="870435.A0A0C3PU91"/>
<keyword evidence="1" id="KW-0812">Transmembrane</keyword>
<gene>
    <name evidence="3" type="ORF">M404DRAFT_19174</name>
</gene>
<protein>
    <recommendedName>
        <fullName evidence="2">DUF6534 domain-containing protein</fullName>
    </recommendedName>
</protein>
<feature type="domain" description="DUF6534" evidence="2">
    <location>
        <begin position="28"/>
        <end position="115"/>
    </location>
</feature>
<evidence type="ECO:0000256" key="1">
    <source>
        <dbReference type="SAM" id="Phobius"/>
    </source>
</evidence>
<dbReference type="InParanoid" id="A0A0C3PU91"/>
<dbReference type="InterPro" id="IPR045339">
    <property type="entry name" value="DUF6534"/>
</dbReference>
<sequence>MYRFTNNGLSSASQVTLHASIPCSATYVLAEVLITVSLCLLLYDNGSHSAFPRTKRLLNTLIIYAVNRCLLTLLVAIAELVATIENQNSWAMGMEFAMGKLYANSLLASLNTRQHLRSQDSHIDLELCSDAVRFANLSKLSDGVESSKVGERHIEVREAAVIGITAHLTLGKATALRREVEV</sequence>
<reference evidence="4" key="2">
    <citation type="submission" date="2015-01" db="EMBL/GenBank/DDBJ databases">
        <title>Evolutionary Origins and Diversification of the Mycorrhizal Mutualists.</title>
        <authorList>
            <consortium name="DOE Joint Genome Institute"/>
            <consortium name="Mycorrhizal Genomics Consortium"/>
            <person name="Kohler A."/>
            <person name="Kuo A."/>
            <person name="Nagy L.G."/>
            <person name="Floudas D."/>
            <person name="Copeland A."/>
            <person name="Barry K.W."/>
            <person name="Cichocki N."/>
            <person name="Veneault-Fourrey C."/>
            <person name="LaButti K."/>
            <person name="Lindquist E.A."/>
            <person name="Lipzen A."/>
            <person name="Lundell T."/>
            <person name="Morin E."/>
            <person name="Murat C."/>
            <person name="Riley R."/>
            <person name="Ohm R."/>
            <person name="Sun H."/>
            <person name="Tunlid A."/>
            <person name="Henrissat B."/>
            <person name="Grigoriev I.V."/>
            <person name="Hibbett D.S."/>
            <person name="Martin F."/>
        </authorList>
    </citation>
    <scope>NUCLEOTIDE SEQUENCE [LARGE SCALE GENOMIC DNA]</scope>
    <source>
        <strain evidence="4">Marx 270</strain>
    </source>
</reference>
<accession>A0A0C3PU91</accession>
<evidence type="ECO:0000259" key="2">
    <source>
        <dbReference type="Pfam" id="PF20152"/>
    </source>
</evidence>
<keyword evidence="4" id="KW-1185">Reference proteome</keyword>
<dbReference type="HOGENOM" id="CLU_046025_15_0_1"/>
<organism evidence="3 4">
    <name type="scientific">Pisolithus tinctorius Marx 270</name>
    <dbReference type="NCBI Taxonomy" id="870435"/>
    <lineage>
        <taxon>Eukaryota</taxon>
        <taxon>Fungi</taxon>
        <taxon>Dikarya</taxon>
        <taxon>Basidiomycota</taxon>
        <taxon>Agaricomycotina</taxon>
        <taxon>Agaricomycetes</taxon>
        <taxon>Agaricomycetidae</taxon>
        <taxon>Boletales</taxon>
        <taxon>Sclerodermatineae</taxon>
        <taxon>Pisolithaceae</taxon>
        <taxon>Pisolithus</taxon>
    </lineage>
</organism>
<proteinExistence type="predicted"/>
<dbReference type="EMBL" id="KN831947">
    <property type="protein sequence ID" value="KIO12324.1"/>
    <property type="molecule type" value="Genomic_DNA"/>
</dbReference>
<evidence type="ECO:0000313" key="4">
    <source>
        <dbReference type="Proteomes" id="UP000054217"/>
    </source>
</evidence>